<feature type="domain" description="Roadblock/LAMTOR2" evidence="1">
    <location>
        <begin position="25"/>
        <end position="115"/>
    </location>
</feature>
<dbReference type="Proteomes" id="UP001223978">
    <property type="component" value="Unassembled WGS sequence"/>
</dbReference>
<dbReference type="PANTHER" id="PTHR36222:SF1">
    <property type="entry name" value="SERINE PROTEASE INHIBITOR RV3364C"/>
    <property type="match status" value="1"/>
</dbReference>
<dbReference type="SMART" id="SM00960">
    <property type="entry name" value="Robl_LC7"/>
    <property type="match status" value="1"/>
</dbReference>
<name>A0ABT6S4Y0_9ACTN</name>
<dbReference type="InterPro" id="IPR004942">
    <property type="entry name" value="Roadblock/LAMTOR2_dom"/>
</dbReference>
<proteinExistence type="predicted"/>
<dbReference type="RefSeq" id="WP_282541073.1">
    <property type="nucleotide sequence ID" value="NZ_JASCIQ010000003.1"/>
</dbReference>
<dbReference type="PANTHER" id="PTHR36222">
    <property type="entry name" value="SERINE PROTEASE INHIBITOR RV3364C"/>
    <property type="match status" value="1"/>
</dbReference>
<organism evidence="2 3">
    <name type="scientific">Streptomyces cavernicola</name>
    <dbReference type="NCBI Taxonomy" id="3043613"/>
    <lineage>
        <taxon>Bacteria</taxon>
        <taxon>Bacillati</taxon>
        <taxon>Actinomycetota</taxon>
        <taxon>Actinomycetes</taxon>
        <taxon>Kitasatosporales</taxon>
        <taxon>Streptomycetaceae</taxon>
        <taxon>Streptomyces</taxon>
    </lineage>
</organism>
<dbReference type="Gene3D" id="3.30.450.30">
    <property type="entry name" value="Dynein light chain 2a, cytoplasmic"/>
    <property type="match status" value="1"/>
</dbReference>
<comment type="caution">
    <text evidence="2">The sequence shown here is derived from an EMBL/GenBank/DDBJ whole genome shotgun (WGS) entry which is preliminary data.</text>
</comment>
<accession>A0ABT6S4Y0</accession>
<dbReference type="Pfam" id="PF03259">
    <property type="entry name" value="Robl_LC7"/>
    <property type="match status" value="1"/>
</dbReference>
<keyword evidence="3" id="KW-1185">Reference proteome</keyword>
<gene>
    <name evidence="2" type="ORF">QIS96_04760</name>
</gene>
<sequence length="157" mass="16260">MTPTYTVTNLGGADRSGGEGRGGVDWLLDDLVDRVAEVRHAVMLSNDGLCVGASTGMGRDESERFSAIASGFHSLAKGAGRHFDAGGVVQTMVELQGGFLFVVAAGDGSCLAVFTDGHADIGLVAYEMALLVDRVREHLGVPTRSADAPARPDGETP</sequence>
<reference evidence="2 3" key="1">
    <citation type="submission" date="2023-05" db="EMBL/GenBank/DDBJ databases">
        <title>Draft genome sequence of Streptomyces sp. B-S-A6 isolated from a cave soil in Thailand.</title>
        <authorList>
            <person name="Chamroensaksri N."/>
            <person name="Muangham S."/>
        </authorList>
    </citation>
    <scope>NUCLEOTIDE SEQUENCE [LARGE SCALE GENOMIC DNA]</scope>
    <source>
        <strain evidence="2 3">B-S-A6</strain>
    </source>
</reference>
<evidence type="ECO:0000313" key="3">
    <source>
        <dbReference type="Proteomes" id="UP001223978"/>
    </source>
</evidence>
<evidence type="ECO:0000259" key="1">
    <source>
        <dbReference type="SMART" id="SM00960"/>
    </source>
</evidence>
<dbReference type="SUPFAM" id="SSF103196">
    <property type="entry name" value="Roadblock/LC7 domain"/>
    <property type="match status" value="1"/>
</dbReference>
<dbReference type="EMBL" id="JASCIQ010000003">
    <property type="protein sequence ID" value="MDI3403139.1"/>
    <property type="molecule type" value="Genomic_DNA"/>
</dbReference>
<protein>
    <submittedName>
        <fullName evidence="2">Roadblock/LC7 domain-containing protein</fullName>
    </submittedName>
</protein>
<dbReference type="InterPro" id="IPR053141">
    <property type="entry name" value="Mycobact_SerProt_Inhib_Rv3364c"/>
</dbReference>
<evidence type="ECO:0000313" key="2">
    <source>
        <dbReference type="EMBL" id="MDI3403139.1"/>
    </source>
</evidence>